<gene>
    <name evidence="3" type="ORF">LARSCL_LOCUS20375</name>
</gene>
<feature type="chain" id="PRO_5043449614" description="CRAL-TRIO domain-containing protein" evidence="1">
    <location>
        <begin position="22"/>
        <end position="382"/>
    </location>
</feature>
<protein>
    <recommendedName>
        <fullName evidence="2">CRAL-TRIO domain-containing protein</fullName>
    </recommendedName>
</protein>
<comment type="caution">
    <text evidence="3">The sequence shown here is derived from an EMBL/GenBank/DDBJ whole genome shotgun (WGS) entry which is preliminary data.</text>
</comment>
<dbReference type="GO" id="GO:0016020">
    <property type="term" value="C:membrane"/>
    <property type="evidence" value="ECO:0007669"/>
    <property type="project" value="TreeGrafter"/>
</dbReference>
<dbReference type="PROSITE" id="PS50191">
    <property type="entry name" value="CRAL_TRIO"/>
    <property type="match status" value="1"/>
</dbReference>
<dbReference type="InterPro" id="IPR001251">
    <property type="entry name" value="CRAL-TRIO_dom"/>
</dbReference>
<evidence type="ECO:0000313" key="3">
    <source>
        <dbReference type="EMBL" id="CAL1297569.1"/>
    </source>
</evidence>
<dbReference type="SMART" id="SM00516">
    <property type="entry name" value="SEC14"/>
    <property type="match status" value="1"/>
</dbReference>
<dbReference type="SUPFAM" id="SSF52087">
    <property type="entry name" value="CRAL/TRIO domain"/>
    <property type="match status" value="1"/>
</dbReference>
<organism evidence="3 4">
    <name type="scientific">Larinioides sclopetarius</name>
    <dbReference type="NCBI Taxonomy" id="280406"/>
    <lineage>
        <taxon>Eukaryota</taxon>
        <taxon>Metazoa</taxon>
        <taxon>Ecdysozoa</taxon>
        <taxon>Arthropoda</taxon>
        <taxon>Chelicerata</taxon>
        <taxon>Arachnida</taxon>
        <taxon>Araneae</taxon>
        <taxon>Araneomorphae</taxon>
        <taxon>Entelegynae</taxon>
        <taxon>Araneoidea</taxon>
        <taxon>Araneidae</taxon>
        <taxon>Larinioides</taxon>
    </lineage>
</organism>
<evidence type="ECO:0000313" key="4">
    <source>
        <dbReference type="Proteomes" id="UP001497382"/>
    </source>
</evidence>
<dbReference type="InterPro" id="IPR036273">
    <property type="entry name" value="CRAL/TRIO_N_dom_sf"/>
</dbReference>
<feature type="signal peptide" evidence="1">
    <location>
        <begin position="1"/>
        <end position="21"/>
    </location>
</feature>
<dbReference type="EMBL" id="CAXIEN010000430">
    <property type="protein sequence ID" value="CAL1297569.1"/>
    <property type="molecule type" value="Genomic_DNA"/>
</dbReference>
<dbReference type="GO" id="GO:1902936">
    <property type="term" value="F:phosphatidylinositol bisphosphate binding"/>
    <property type="evidence" value="ECO:0007669"/>
    <property type="project" value="TreeGrafter"/>
</dbReference>
<keyword evidence="1" id="KW-0732">Signal</keyword>
<reference evidence="3 4" key="1">
    <citation type="submission" date="2024-04" db="EMBL/GenBank/DDBJ databases">
        <authorList>
            <person name="Rising A."/>
            <person name="Reimegard J."/>
            <person name="Sonavane S."/>
            <person name="Akerstrom W."/>
            <person name="Nylinder S."/>
            <person name="Hedman E."/>
            <person name="Kallberg Y."/>
        </authorList>
    </citation>
    <scope>NUCLEOTIDE SEQUENCE [LARGE SCALE GENOMIC DNA]</scope>
</reference>
<name>A0AAV2BPN5_9ARAC</name>
<dbReference type="CDD" id="cd00170">
    <property type="entry name" value="SEC14"/>
    <property type="match status" value="1"/>
</dbReference>
<dbReference type="Gene3D" id="1.20.5.1200">
    <property type="entry name" value="Alpha-tocopherol transfer"/>
    <property type="match status" value="1"/>
</dbReference>
<feature type="domain" description="CRAL-TRIO" evidence="2">
    <location>
        <begin position="197"/>
        <end position="358"/>
    </location>
</feature>
<dbReference type="Gene3D" id="3.40.525.10">
    <property type="entry name" value="CRAL-TRIO lipid binding domain"/>
    <property type="match status" value="1"/>
</dbReference>
<dbReference type="SUPFAM" id="SSF46938">
    <property type="entry name" value="CRAL/TRIO N-terminal domain"/>
    <property type="match status" value="1"/>
</dbReference>
<evidence type="ECO:0000256" key="1">
    <source>
        <dbReference type="SAM" id="SignalP"/>
    </source>
</evidence>
<dbReference type="Gene3D" id="1.10.8.20">
    <property type="entry name" value="N-terminal domain of phosphatidylinositol transfer protein sec14p"/>
    <property type="match status" value="1"/>
</dbReference>
<dbReference type="Proteomes" id="UP001497382">
    <property type="component" value="Unassembled WGS sequence"/>
</dbReference>
<sequence length="382" mass="44298">MKMYAFLLCLMAGAWVIGSEAAVLVIPIEQATRDVFVPQQNPNILSGDGIELATGYPLPEDDENELATGSSPQGVDLVEAILGGENLDTQSDMTSKTLTMHDDKILPFEIDYLPQFSVKKCEKELNEKPEKKTKAVQELRSLLKENPKTNGITFHEDLLVAYLRRNKYRMKDAQRQIQDSIHLHGTEKYAFTGVPDEYLDLPSSKYLVLLPKRCHEGCALILFRWAKWDPAELPYQQFRQVVVMLIGQALRDPMTQIHGFKAIHDWNGVPWKLMKYITPQVVHQFYNTTVNCFPARWKEIHMINQSYIMKILWNMIKPFLSEKIRNRVYFHNGSKELFHYFPHCVLPSDYGGYLQVTDMKDWTKRANKDQQEFTLQGQPNYY</sequence>
<dbReference type="Pfam" id="PF00650">
    <property type="entry name" value="CRAL_TRIO"/>
    <property type="match status" value="1"/>
</dbReference>
<evidence type="ECO:0000259" key="2">
    <source>
        <dbReference type="PROSITE" id="PS50191"/>
    </source>
</evidence>
<accession>A0AAV2BPN5</accession>
<dbReference type="AlphaFoldDB" id="A0AAV2BPN5"/>
<dbReference type="PANTHER" id="PTHR10174:SF208">
    <property type="entry name" value="CRAL-TRIO DOMAIN-CONTAINING PROTEIN DDB_G0278031"/>
    <property type="match status" value="1"/>
</dbReference>
<dbReference type="PANTHER" id="PTHR10174">
    <property type="entry name" value="ALPHA-TOCOPHEROL TRANSFER PROTEIN-RELATED"/>
    <property type="match status" value="1"/>
</dbReference>
<keyword evidence="4" id="KW-1185">Reference proteome</keyword>
<proteinExistence type="predicted"/>
<dbReference type="InterPro" id="IPR036865">
    <property type="entry name" value="CRAL-TRIO_dom_sf"/>
</dbReference>
<dbReference type="PRINTS" id="PR00180">
    <property type="entry name" value="CRETINALDHBP"/>
</dbReference>